<keyword evidence="1" id="KW-1133">Transmembrane helix</keyword>
<protein>
    <submittedName>
        <fullName evidence="2">Uncharacterized protein</fullName>
    </submittedName>
</protein>
<accession>A0AA94HMM5</accession>
<gene>
    <name evidence="2" type="ORF">SAMN04487783_1604</name>
</gene>
<keyword evidence="1" id="KW-0472">Membrane</keyword>
<dbReference type="Proteomes" id="UP000198506">
    <property type="component" value="Unassembled WGS sequence"/>
</dbReference>
<dbReference type="RefSeq" id="WP_092917547.1">
    <property type="nucleotide sequence ID" value="NZ_FOZN01000002.1"/>
</dbReference>
<name>A0AA94HMM5_9MICO</name>
<feature type="transmembrane region" description="Helical" evidence="1">
    <location>
        <begin position="34"/>
        <end position="60"/>
    </location>
</feature>
<evidence type="ECO:0000256" key="1">
    <source>
        <dbReference type="SAM" id="Phobius"/>
    </source>
</evidence>
<dbReference type="AlphaFoldDB" id="A0AA94HMM5"/>
<evidence type="ECO:0000313" key="3">
    <source>
        <dbReference type="Proteomes" id="UP000198506"/>
    </source>
</evidence>
<organism evidence="2 3">
    <name type="scientific">Agrococcus baldri</name>
    <dbReference type="NCBI Taxonomy" id="153730"/>
    <lineage>
        <taxon>Bacteria</taxon>
        <taxon>Bacillati</taxon>
        <taxon>Actinomycetota</taxon>
        <taxon>Actinomycetes</taxon>
        <taxon>Micrococcales</taxon>
        <taxon>Microbacteriaceae</taxon>
        <taxon>Agrococcus</taxon>
    </lineage>
</organism>
<feature type="transmembrane region" description="Helical" evidence="1">
    <location>
        <begin position="72"/>
        <end position="95"/>
    </location>
</feature>
<comment type="caution">
    <text evidence="2">The sequence shown here is derived from an EMBL/GenBank/DDBJ whole genome shotgun (WGS) entry which is preliminary data.</text>
</comment>
<dbReference type="EMBL" id="FOZN01000002">
    <property type="protein sequence ID" value="SFS11623.1"/>
    <property type="molecule type" value="Genomic_DNA"/>
</dbReference>
<sequence length="176" mass="18196">MSAASHRRGPADRARPLLPFDELRRLRSIGMLSGALVGVGVAVLLPGLLFGAVVIAFASGRRPGSTIVDDPFAWWVLAMVAGGALLVTAGIVCSVRRLRHWDGRRAIRVTASAAALAAGGALLIDVAMVGAFVMFESAGISPIERVLVPVAGLLGIAGGALVGRAVWPWMGRVVRG</sequence>
<keyword evidence="1" id="KW-0812">Transmembrane</keyword>
<feature type="transmembrane region" description="Helical" evidence="1">
    <location>
        <begin position="107"/>
        <end position="134"/>
    </location>
</feature>
<evidence type="ECO:0000313" key="2">
    <source>
        <dbReference type="EMBL" id="SFS11623.1"/>
    </source>
</evidence>
<reference evidence="2 3" key="1">
    <citation type="submission" date="2016-10" db="EMBL/GenBank/DDBJ databases">
        <authorList>
            <person name="Varghese N."/>
            <person name="Submissions S."/>
        </authorList>
    </citation>
    <scope>NUCLEOTIDE SEQUENCE [LARGE SCALE GENOMIC DNA]</scope>
    <source>
        <strain evidence="2 3">IAM 15147</strain>
    </source>
</reference>
<proteinExistence type="predicted"/>
<keyword evidence="3" id="KW-1185">Reference proteome</keyword>
<feature type="transmembrane region" description="Helical" evidence="1">
    <location>
        <begin position="146"/>
        <end position="167"/>
    </location>
</feature>